<gene>
    <name evidence="2" type="ORF">HF995_02195</name>
</gene>
<accession>A0A9X5FHA9</accession>
<sequence>MRSHHGPPTLPGRDARAPTERVRAGRTAHRERPAARREVRFWSRETSVRANKEIDVEITIGVQNQARELVLESDQTAAEVTAAVTKALESGSVLDLTDHRGRRVLVPTAAIGYIEIGSEEQRKVGFGPL</sequence>
<dbReference type="EMBL" id="JAAXOW010000001">
    <property type="protein sequence ID" value="NKX92093.1"/>
    <property type="molecule type" value="Genomic_DNA"/>
</dbReference>
<dbReference type="InterPro" id="IPR021456">
    <property type="entry name" value="DUF3107"/>
</dbReference>
<evidence type="ECO:0000313" key="3">
    <source>
        <dbReference type="Proteomes" id="UP000774283"/>
    </source>
</evidence>
<organism evidence="2 3">
    <name type="scientific">Sanguibacter hominis ATCC BAA-789</name>
    <dbReference type="NCBI Taxonomy" id="1312740"/>
    <lineage>
        <taxon>Bacteria</taxon>
        <taxon>Bacillati</taxon>
        <taxon>Actinomycetota</taxon>
        <taxon>Actinomycetes</taxon>
        <taxon>Micrococcales</taxon>
        <taxon>Sanguibacteraceae</taxon>
        <taxon>Sanguibacter</taxon>
    </lineage>
</organism>
<feature type="region of interest" description="Disordered" evidence="1">
    <location>
        <begin position="1"/>
        <end position="35"/>
    </location>
</feature>
<evidence type="ECO:0000313" key="2">
    <source>
        <dbReference type="EMBL" id="NKX92093.1"/>
    </source>
</evidence>
<comment type="caution">
    <text evidence="2">The sequence shown here is derived from an EMBL/GenBank/DDBJ whole genome shotgun (WGS) entry which is preliminary data.</text>
</comment>
<dbReference type="AlphaFoldDB" id="A0A9X5FHA9"/>
<protein>
    <submittedName>
        <fullName evidence="2">DUF3107 domain-containing protein</fullName>
    </submittedName>
</protein>
<reference evidence="2 3" key="1">
    <citation type="submission" date="2020-04" db="EMBL/GenBank/DDBJ databases">
        <title>MicrobeNet Type strains.</title>
        <authorList>
            <person name="Nicholson A.C."/>
        </authorList>
    </citation>
    <scope>NUCLEOTIDE SEQUENCE [LARGE SCALE GENOMIC DNA]</scope>
    <source>
        <strain evidence="2 3">ATCC BAA-789</strain>
    </source>
</reference>
<proteinExistence type="predicted"/>
<name>A0A9X5FHA9_9MICO</name>
<feature type="compositionally biased region" description="Basic and acidic residues" evidence="1">
    <location>
        <begin position="13"/>
        <end position="35"/>
    </location>
</feature>
<keyword evidence="3" id="KW-1185">Reference proteome</keyword>
<evidence type="ECO:0000256" key="1">
    <source>
        <dbReference type="SAM" id="MobiDB-lite"/>
    </source>
</evidence>
<dbReference type="Pfam" id="PF11305">
    <property type="entry name" value="DUF3107"/>
    <property type="match status" value="1"/>
</dbReference>
<dbReference type="Proteomes" id="UP000774283">
    <property type="component" value="Unassembled WGS sequence"/>
</dbReference>